<organism evidence="2 3">
    <name type="scientific">Cardiocondyla obscurior</name>
    <dbReference type="NCBI Taxonomy" id="286306"/>
    <lineage>
        <taxon>Eukaryota</taxon>
        <taxon>Metazoa</taxon>
        <taxon>Ecdysozoa</taxon>
        <taxon>Arthropoda</taxon>
        <taxon>Hexapoda</taxon>
        <taxon>Insecta</taxon>
        <taxon>Pterygota</taxon>
        <taxon>Neoptera</taxon>
        <taxon>Endopterygota</taxon>
        <taxon>Hymenoptera</taxon>
        <taxon>Apocrita</taxon>
        <taxon>Aculeata</taxon>
        <taxon>Formicoidea</taxon>
        <taxon>Formicidae</taxon>
        <taxon>Myrmicinae</taxon>
        <taxon>Cardiocondyla</taxon>
    </lineage>
</organism>
<evidence type="ECO:0000256" key="1">
    <source>
        <dbReference type="SAM" id="Phobius"/>
    </source>
</evidence>
<dbReference type="Proteomes" id="UP001430953">
    <property type="component" value="Unassembled WGS sequence"/>
</dbReference>
<feature type="transmembrane region" description="Helical" evidence="1">
    <location>
        <begin position="45"/>
        <end position="64"/>
    </location>
</feature>
<dbReference type="AlphaFoldDB" id="A0AAW2GC31"/>
<comment type="caution">
    <text evidence="2">The sequence shown here is derived from an EMBL/GenBank/DDBJ whole genome shotgun (WGS) entry which is preliminary data.</text>
</comment>
<dbReference type="EMBL" id="JADYXP020000005">
    <property type="protein sequence ID" value="KAL0124781.1"/>
    <property type="molecule type" value="Genomic_DNA"/>
</dbReference>
<reference evidence="2 3" key="1">
    <citation type="submission" date="2023-03" db="EMBL/GenBank/DDBJ databases">
        <title>High recombination rates correlate with genetic variation in Cardiocondyla obscurior ants.</title>
        <authorList>
            <person name="Errbii M."/>
        </authorList>
    </citation>
    <scope>NUCLEOTIDE SEQUENCE [LARGE SCALE GENOMIC DNA]</scope>
    <source>
        <strain evidence="2">Alpha-2009</strain>
        <tissue evidence="2">Whole body</tissue>
    </source>
</reference>
<keyword evidence="3" id="KW-1185">Reference proteome</keyword>
<name>A0AAW2GC31_9HYME</name>
<keyword evidence="1" id="KW-1133">Transmembrane helix</keyword>
<keyword evidence="1" id="KW-0472">Membrane</keyword>
<protein>
    <submittedName>
        <fullName evidence="2">Uncharacterized protein</fullName>
    </submittedName>
</protein>
<proteinExistence type="predicted"/>
<evidence type="ECO:0000313" key="2">
    <source>
        <dbReference type="EMBL" id="KAL0124781.1"/>
    </source>
</evidence>
<keyword evidence="1" id="KW-0812">Transmembrane</keyword>
<sequence>MHCDLLTADTNIHISVVIYHCLIEPMQLLQKTLKYFQCFVCNVKLLLIINIGTLNYLILIYKYTCNKFEPLYKMEILFCRIVGRFYLQSNVILHFILVTMRATLVC</sequence>
<accession>A0AAW2GC31</accession>
<evidence type="ECO:0000313" key="3">
    <source>
        <dbReference type="Proteomes" id="UP001430953"/>
    </source>
</evidence>
<feature type="transmembrane region" description="Helical" evidence="1">
    <location>
        <begin position="85"/>
        <end position="104"/>
    </location>
</feature>
<gene>
    <name evidence="2" type="ORF">PUN28_006559</name>
</gene>